<feature type="domain" description="Aminoglycoside phosphotransferase" evidence="2">
    <location>
        <begin position="48"/>
        <end position="288"/>
    </location>
</feature>
<protein>
    <submittedName>
        <fullName evidence="3">Phosphotransferase family protein</fullName>
    </submittedName>
</protein>
<proteinExistence type="predicted"/>
<comment type="caution">
    <text evidence="3">The sequence shown here is derived from an EMBL/GenBank/DDBJ whole genome shotgun (WGS) entry which is preliminary data.</text>
</comment>
<dbReference type="InterPro" id="IPR002575">
    <property type="entry name" value="Aminoglycoside_PTrfase"/>
</dbReference>
<dbReference type="PANTHER" id="PTHR47829">
    <property type="entry name" value="HYDROLASE, PUTATIVE (AFU_ORTHOLOGUE AFUA_1G12880)-RELATED"/>
    <property type="match status" value="1"/>
</dbReference>
<reference evidence="4" key="1">
    <citation type="journal article" date="2019" name="Int. J. Syst. Evol. Microbiol.">
        <title>The Global Catalogue of Microorganisms (GCM) 10K type strain sequencing project: providing services to taxonomists for standard genome sequencing and annotation.</title>
        <authorList>
            <consortium name="The Broad Institute Genomics Platform"/>
            <consortium name="The Broad Institute Genome Sequencing Center for Infectious Disease"/>
            <person name="Wu L."/>
            <person name="Ma J."/>
        </authorList>
    </citation>
    <scope>NUCLEOTIDE SEQUENCE [LARGE SCALE GENOMIC DNA]</scope>
    <source>
        <strain evidence="4">JCM 31202</strain>
    </source>
</reference>
<dbReference type="RefSeq" id="WP_378303797.1">
    <property type="nucleotide sequence ID" value="NZ_JBHTJA010000076.1"/>
</dbReference>
<dbReference type="InterPro" id="IPR011009">
    <property type="entry name" value="Kinase-like_dom_sf"/>
</dbReference>
<dbReference type="Proteomes" id="UP001596972">
    <property type="component" value="Unassembled WGS sequence"/>
</dbReference>
<evidence type="ECO:0000313" key="3">
    <source>
        <dbReference type="EMBL" id="MFD0904189.1"/>
    </source>
</evidence>
<organism evidence="3 4">
    <name type="scientific">Actinomadura sediminis</name>
    <dbReference type="NCBI Taxonomy" id="1038904"/>
    <lineage>
        <taxon>Bacteria</taxon>
        <taxon>Bacillati</taxon>
        <taxon>Actinomycetota</taxon>
        <taxon>Actinomycetes</taxon>
        <taxon>Streptosporangiales</taxon>
        <taxon>Thermomonosporaceae</taxon>
        <taxon>Actinomadura</taxon>
    </lineage>
</organism>
<feature type="region of interest" description="Disordered" evidence="1">
    <location>
        <begin position="1"/>
        <end position="20"/>
    </location>
</feature>
<evidence type="ECO:0000313" key="4">
    <source>
        <dbReference type="Proteomes" id="UP001596972"/>
    </source>
</evidence>
<sequence>MFDDSAAPGPDAPGPDGFGTAVPGLDLDRFRAFFAEARPGAVTGPLRARVIAGGRSNLTYEVTDGSGRWIVRRPPLGHVLATAHDMSREHRVMTALAGSGVPVPETYALCADPDVIGAPFYVMEKVDGTPYRDAAELAPLGPARAAAIGERMVDTLAALHRVDPDQAGLTGFGRPDGFLERQVRRWKKQLDASRSRDLPDADALHARLAANVPAQSPPAVVHGDYRLDNLLVDADDRIAAVLDWEMATLGDPLTDLALLLVYMRRQAPGPGQGDAMRAAGFPSPDEVAARYAERSGRDLASLGFYVGLACFKLAVISEGIHYRYLHGQTVGEGFEAIGAAVEPLLKSGLEALEELGEE</sequence>
<accession>A0ABW3EUU7</accession>
<dbReference type="InterPro" id="IPR052898">
    <property type="entry name" value="ACAD10-like"/>
</dbReference>
<keyword evidence="4" id="KW-1185">Reference proteome</keyword>
<name>A0ABW3EUU7_9ACTN</name>
<dbReference type="CDD" id="cd05154">
    <property type="entry name" value="ACAD10_11_N-like"/>
    <property type="match status" value="1"/>
</dbReference>
<dbReference type="Pfam" id="PF01636">
    <property type="entry name" value="APH"/>
    <property type="match status" value="1"/>
</dbReference>
<dbReference type="InterPro" id="IPR041726">
    <property type="entry name" value="ACAD10_11_N"/>
</dbReference>
<gene>
    <name evidence="3" type="ORF">ACFQ11_27655</name>
</gene>
<dbReference type="Gene3D" id="3.30.200.20">
    <property type="entry name" value="Phosphorylase Kinase, domain 1"/>
    <property type="match status" value="1"/>
</dbReference>
<dbReference type="SUPFAM" id="SSF56112">
    <property type="entry name" value="Protein kinase-like (PK-like)"/>
    <property type="match status" value="1"/>
</dbReference>
<dbReference type="EMBL" id="JBHTJA010000076">
    <property type="protein sequence ID" value="MFD0904189.1"/>
    <property type="molecule type" value="Genomic_DNA"/>
</dbReference>
<evidence type="ECO:0000256" key="1">
    <source>
        <dbReference type="SAM" id="MobiDB-lite"/>
    </source>
</evidence>
<dbReference type="PANTHER" id="PTHR47829:SF1">
    <property type="entry name" value="HAD FAMILY PHOSPHATASE"/>
    <property type="match status" value="1"/>
</dbReference>
<dbReference type="Gene3D" id="3.90.1200.10">
    <property type="match status" value="1"/>
</dbReference>
<evidence type="ECO:0000259" key="2">
    <source>
        <dbReference type="Pfam" id="PF01636"/>
    </source>
</evidence>